<organism evidence="3 4">
    <name type="scientific">Pedosphaera parvula (strain Ellin514)</name>
    <dbReference type="NCBI Taxonomy" id="320771"/>
    <lineage>
        <taxon>Bacteria</taxon>
        <taxon>Pseudomonadati</taxon>
        <taxon>Verrucomicrobiota</taxon>
        <taxon>Pedosphaerae</taxon>
        <taxon>Pedosphaerales</taxon>
        <taxon>Pedosphaeraceae</taxon>
        <taxon>Pedosphaera</taxon>
    </lineage>
</organism>
<reference evidence="3 4" key="1">
    <citation type="journal article" date="2011" name="J. Bacteriol.">
        <title>Genome sequence of 'Pedosphaera parvula' Ellin514, an aerobic Verrucomicrobial isolate from pasture soil.</title>
        <authorList>
            <person name="Kant R."/>
            <person name="van Passel M.W."/>
            <person name="Sangwan P."/>
            <person name="Palva A."/>
            <person name="Lucas S."/>
            <person name="Copeland A."/>
            <person name="Lapidus A."/>
            <person name="Glavina Del Rio T."/>
            <person name="Dalin E."/>
            <person name="Tice H."/>
            <person name="Bruce D."/>
            <person name="Goodwin L."/>
            <person name="Pitluck S."/>
            <person name="Chertkov O."/>
            <person name="Larimer F.W."/>
            <person name="Land M.L."/>
            <person name="Hauser L."/>
            <person name="Brettin T.S."/>
            <person name="Detter J.C."/>
            <person name="Han S."/>
            <person name="de Vos W.M."/>
            <person name="Janssen P.H."/>
            <person name="Smidt H."/>
        </authorList>
    </citation>
    <scope>NUCLEOTIDE SEQUENCE [LARGE SCALE GENOMIC DNA]</scope>
    <source>
        <strain evidence="3 4">Ellin514</strain>
    </source>
</reference>
<dbReference type="PANTHER" id="PTHR30093">
    <property type="entry name" value="GENERAL SECRETION PATHWAY PROTEIN G"/>
    <property type="match status" value="1"/>
</dbReference>
<comment type="caution">
    <text evidence="3">The sequence shown here is derived from an EMBL/GenBank/DDBJ whole genome shotgun (WGS) entry which is preliminary data.</text>
</comment>
<dbReference type="PANTHER" id="PTHR30093:SF2">
    <property type="entry name" value="TYPE II SECRETION SYSTEM PROTEIN H"/>
    <property type="match status" value="1"/>
</dbReference>
<dbReference type="InterPro" id="IPR012902">
    <property type="entry name" value="N_methyl_site"/>
</dbReference>
<keyword evidence="1" id="KW-0812">Transmembrane</keyword>
<dbReference type="SUPFAM" id="SSF54523">
    <property type="entry name" value="Pili subunits"/>
    <property type="match status" value="1"/>
</dbReference>
<dbReference type="InterPro" id="IPR011453">
    <property type="entry name" value="DUF1559"/>
</dbReference>
<dbReference type="EMBL" id="ABOX02000021">
    <property type="protein sequence ID" value="EEF59984.1"/>
    <property type="molecule type" value="Genomic_DNA"/>
</dbReference>
<name>B9XJC3_PEDPL</name>
<dbReference type="OrthoDB" id="258730at2"/>
<evidence type="ECO:0000256" key="1">
    <source>
        <dbReference type="SAM" id="Phobius"/>
    </source>
</evidence>
<dbReference type="Gene3D" id="3.30.700.10">
    <property type="entry name" value="Glycoprotein, Type 4 Pilin"/>
    <property type="match status" value="1"/>
</dbReference>
<dbReference type="Proteomes" id="UP000003688">
    <property type="component" value="Unassembled WGS sequence"/>
</dbReference>
<feature type="domain" description="DUF1559" evidence="2">
    <location>
        <begin position="51"/>
        <end position="116"/>
    </location>
</feature>
<evidence type="ECO:0000259" key="2">
    <source>
        <dbReference type="Pfam" id="PF07596"/>
    </source>
</evidence>
<accession>B9XJC3</accession>
<dbReference type="Pfam" id="PF07963">
    <property type="entry name" value="N_methyl"/>
    <property type="match status" value="1"/>
</dbReference>
<protein>
    <recommendedName>
        <fullName evidence="2">DUF1559 domain-containing protein</fullName>
    </recommendedName>
</protein>
<dbReference type="Pfam" id="PF07596">
    <property type="entry name" value="SBP_bac_10"/>
    <property type="match status" value="1"/>
</dbReference>
<keyword evidence="1" id="KW-1133">Transmembrane helix</keyword>
<evidence type="ECO:0000313" key="4">
    <source>
        <dbReference type="Proteomes" id="UP000003688"/>
    </source>
</evidence>
<sequence length="265" mass="29112">MKVYCLGDDAVLGNQKSKRVPTLAAFTLIELLVVIAIIAILAGLLLPALAKAKESAKQTGCLNNVRQIGLAYMMFLSDNEDHFPAYVTERTAPAGTPDTADARAPYSYRQQLIPYISASTNVFKCPTGPQWGDPQAGAWFTTDYGNNHNESNLAGASQQAWFLANPDFGFNEKVSAATLPRPSQFIMLGDAGRSDGTASRGGMYPQPWAFDVASQARMLGRHRKGYANITYADGHAQGMNTNKTWRSYQDNDWRRYQDTTDLNVN</sequence>
<feature type="transmembrane region" description="Helical" evidence="1">
    <location>
        <begin position="23"/>
        <end position="49"/>
    </location>
</feature>
<dbReference type="NCBIfam" id="TIGR02532">
    <property type="entry name" value="IV_pilin_GFxxxE"/>
    <property type="match status" value="1"/>
</dbReference>
<keyword evidence="4" id="KW-1185">Reference proteome</keyword>
<keyword evidence="1" id="KW-0472">Membrane</keyword>
<dbReference type="InterPro" id="IPR045584">
    <property type="entry name" value="Pilin-like"/>
</dbReference>
<evidence type="ECO:0000313" key="3">
    <source>
        <dbReference type="EMBL" id="EEF59984.1"/>
    </source>
</evidence>
<proteinExistence type="predicted"/>
<dbReference type="AlphaFoldDB" id="B9XJC3"/>
<gene>
    <name evidence="3" type="ORF">Cflav_PD3043</name>
</gene>
<dbReference type="RefSeq" id="WP_007415916.1">
    <property type="nucleotide sequence ID" value="NZ_ABOX02000021.1"/>
</dbReference>
<dbReference type="STRING" id="320771.Cflav_PD3043"/>